<dbReference type="GeneID" id="14919506"/>
<evidence type="ECO:0000313" key="2">
    <source>
        <dbReference type="EMBL" id="ELR18714.1"/>
    </source>
</evidence>
<evidence type="ECO:0000256" key="1">
    <source>
        <dbReference type="SAM" id="MobiDB-lite"/>
    </source>
</evidence>
<dbReference type="EMBL" id="KB007948">
    <property type="protein sequence ID" value="ELR18714.1"/>
    <property type="molecule type" value="Genomic_DNA"/>
</dbReference>
<feature type="compositionally biased region" description="Polar residues" evidence="1">
    <location>
        <begin position="35"/>
        <end position="46"/>
    </location>
</feature>
<reference evidence="2 3" key="1">
    <citation type="journal article" date="2013" name="Genome Biol.">
        <title>Genome of Acanthamoeba castellanii highlights extensive lateral gene transfer and early evolution of tyrosine kinase signaling.</title>
        <authorList>
            <person name="Clarke M."/>
            <person name="Lohan A.J."/>
            <person name="Liu B."/>
            <person name="Lagkouvardos I."/>
            <person name="Roy S."/>
            <person name="Zafar N."/>
            <person name="Bertelli C."/>
            <person name="Schilde C."/>
            <person name="Kianianmomeni A."/>
            <person name="Burglin T.R."/>
            <person name="Frech C."/>
            <person name="Turcotte B."/>
            <person name="Kopec K.O."/>
            <person name="Synnott J.M."/>
            <person name="Choo C."/>
            <person name="Paponov I."/>
            <person name="Finkler A."/>
            <person name="Soon Heng Tan C."/>
            <person name="Hutchins A.P."/>
            <person name="Weinmeier T."/>
            <person name="Rattei T."/>
            <person name="Chu J.S."/>
            <person name="Gimenez G."/>
            <person name="Irimia M."/>
            <person name="Rigden D.J."/>
            <person name="Fitzpatrick D.A."/>
            <person name="Lorenzo-Morales J."/>
            <person name="Bateman A."/>
            <person name="Chiu C.H."/>
            <person name="Tang P."/>
            <person name="Hegemann P."/>
            <person name="Fromm H."/>
            <person name="Raoult D."/>
            <person name="Greub G."/>
            <person name="Miranda-Saavedra D."/>
            <person name="Chen N."/>
            <person name="Nash P."/>
            <person name="Ginger M.L."/>
            <person name="Horn M."/>
            <person name="Schaap P."/>
            <person name="Caler L."/>
            <person name="Loftus B."/>
        </authorList>
    </citation>
    <scope>NUCLEOTIDE SEQUENCE [LARGE SCALE GENOMIC DNA]</scope>
    <source>
        <strain evidence="2 3">Neff</strain>
    </source>
</reference>
<gene>
    <name evidence="2" type="ORF">ACA1_395420</name>
</gene>
<feature type="region of interest" description="Disordered" evidence="1">
    <location>
        <begin position="34"/>
        <end position="70"/>
    </location>
</feature>
<dbReference type="Proteomes" id="UP000011083">
    <property type="component" value="Unassembled WGS sequence"/>
</dbReference>
<evidence type="ECO:0000313" key="3">
    <source>
        <dbReference type="Proteomes" id="UP000011083"/>
    </source>
</evidence>
<name>L8GZP3_ACACF</name>
<dbReference type="RefSeq" id="XP_004340757.1">
    <property type="nucleotide sequence ID" value="XM_004340709.1"/>
</dbReference>
<dbReference type="KEGG" id="acan:ACA1_395420"/>
<dbReference type="AlphaFoldDB" id="L8GZP3"/>
<dbReference type="VEuPathDB" id="AmoebaDB:ACA1_395420"/>
<keyword evidence="3" id="KW-1185">Reference proteome</keyword>
<protein>
    <submittedName>
        <fullName evidence="2">Uncharacterized protein</fullName>
    </submittedName>
</protein>
<accession>L8GZP3</accession>
<sequence>MRGVRGLRPQPTLERRANWPVSCIGCYYLGGGQQRPYSSVSGSSRAKPTESAVSVHRMDDHGHSYHIKDFPSKEEAEKYLEELDRRNTTHVGQGHKQHYWIEWKPSPPRPRAV</sequence>
<proteinExistence type="predicted"/>
<feature type="compositionally biased region" description="Basic and acidic residues" evidence="1">
    <location>
        <begin position="56"/>
        <end position="70"/>
    </location>
</feature>
<organism evidence="2 3">
    <name type="scientific">Acanthamoeba castellanii (strain ATCC 30010 / Neff)</name>
    <dbReference type="NCBI Taxonomy" id="1257118"/>
    <lineage>
        <taxon>Eukaryota</taxon>
        <taxon>Amoebozoa</taxon>
        <taxon>Discosea</taxon>
        <taxon>Longamoebia</taxon>
        <taxon>Centramoebida</taxon>
        <taxon>Acanthamoebidae</taxon>
        <taxon>Acanthamoeba</taxon>
    </lineage>
</organism>